<dbReference type="Pfam" id="PF00072">
    <property type="entry name" value="Response_reg"/>
    <property type="match status" value="1"/>
</dbReference>
<evidence type="ECO:0000256" key="2">
    <source>
        <dbReference type="PROSITE-ProRule" id="PRU00169"/>
    </source>
</evidence>
<protein>
    <submittedName>
        <fullName evidence="4">Two-component system response regulator</fullName>
    </submittedName>
</protein>
<reference evidence="4 5" key="1">
    <citation type="submission" date="2021-03" db="EMBL/GenBank/DDBJ databases">
        <title>Genomic Encyclopedia of Type Strains, Phase III (KMG-III): the genomes of soil and plant-associated and newly described type strains.</title>
        <authorList>
            <person name="Whitman W."/>
        </authorList>
    </citation>
    <scope>NUCLEOTIDE SEQUENCE [LARGE SCALE GENOMIC DNA]</scope>
    <source>
        <strain evidence="4 5">IMMIB AFH-6</strain>
    </source>
</reference>
<keyword evidence="1 2" id="KW-0597">Phosphoprotein</keyword>
<feature type="domain" description="Response regulatory" evidence="3">
    <location>
        <begin position="18"/>
        <end position="134"/>
    </location>
</feature>
<dbReference type="SUPFAM" id="SSF52172">
    <property type="entry name" value="CheY-like"/>
    <property type="match status" value="1"/>
</dbReference>
<dbReference type="InterPro" id="IPR001789">
    <property type="entry name" value="Sig_transdc_resp-reg_receiver"/>
</dbReference>
<sequence length="138" mass="14551">MTDAPATIPADTAASKPTVLVVDDTPDNLKMISALLKDAYRLKVANNGAKALEIAAGPAAPDLILLDIVMPGLDGHAVCERLKGDPRTRGIPVIFMTGRAEAGDRDQGLRLGAADYLTKPIDPTLLRERVAAVLARQT</sequence>
<dbReference type="PANTHER" id="PTHR44591:SF3">
    <property type="entry name" value="RESPONSE REGULATORY DOMAIN-CONTAINING PROTEIN"/>
    <property type="match status" value="1"/>
</dbReference>
<keyword evidence="5" id="KW-1185">Reference proteome</keyword>
<gene>
    <name evidence="4" type="ORF">J2851_007114</name>
</gene>
<evidence type="ECO:0000313" key="5">
    <source>
        <dbReference type="Proteomes" id="UP000781958"/>
    </source>
</evidence>
<proteinExistence type="predicted"/>
<dbReference type="PROSITE" id="PS50110">
    <property type="entry name" value="RESPONSE_REGULATORY"/>
    <property type="match status" value="1"/>
</dbReference>
<dbReference type="RefSeq" id="WP_209774008.1">
    <property type="nucleotide sequence ID" value="NZ_JAGINP010000052.1"/>
</dbReference>
<evidence type="ECO:0000256" key="1">
    <source>
        <dbReference type="ARBA" id="ARBA00022553"/>
    </source>
</evidence>
<dbReference type="InterPro" id="IPR011006">
    <property type="entry name" value="CheY-like_superfamily"/>
</dbReference>
<evidence type="ECO:0000259" key="3">
    <source>
        <dbReference type="PROSITE" id="PS50110"/>
    </source>
</evidence>
<feature type="modified residue" description="4-aspartylphosphate" evidence="2">
    <location>
        <position position="67"/>
    </location>
</feature>
<dbReference type="Gene3D" id="3.40.50.2300">
    <property type="match status" value="1"/>
</dbReference>
<dbReference type="EMBL" id="JAGINP010000052">
    <property type="protein sequence ID" value="MBP2297292.1"/>
    <property type="molecule type" value="Genomic_DNA"/>
</dbReference>
<name>A0ABS4SZ99_9PROT</name>
<evidence type="ECO:0000313" key="4">
    <source>
        <dbReference type="EMBL" id="MBP2297292.1"/>
    </source>
</evidence>
<dbReference type="PANTHER" id="PTHR44591">
    <property type="entry name" value="STRESS RESPONSE REGULATOR PROTEIN 1"/>
    <property type="match status" value="1"/>
</dbReference>
<accession>A0ABS4SZ99</accession>
<dbReference type="Proteomes" id="UP000781958">
    <property type="component" value="Unassembled WGS sequence"/>
</dbReference>
<dbReference type="InterPro" id="IPR050595">
    <property type="entry name" value="Bact_response_regulator"/>
</dbReference>
<comment type="caution">
    <text evidence="4">The sequence shown here is derived from an EMBL/GenBank/DDBJ whole genome shotgun (WGS) entry which is preliminary data.</text>
</comment>
<organism evidence="4 5">
    <name type="scientific">Azospirillum rugosum</name>
    <dbReference type="NCBI Taxonomy" id="416170"/>
    <lineage>
        <taxon>Bacteria</taxon>
        <taxon>Pseudomonadati</taxon>
        <taxon>Pseudomonadota</taxon>
        <taxon>Alphaproteobacteria</taxon>
        <taxon>Rhodospirillales</taxon>
        <taxon>Azospirillaceae</taxon>
        <taxon>Azospirillum</taxon>
    </lineage>
</organism>
<dbReference type="SMART" id="SM00448">
    <property type="entry name" value="REC"/>
    <property type="match status" value="1"/>
</dbReference>